<dbReference type="AlphaFoldDB" id="A0A814EN00"/>
<dbReference type="SUPFAM" id="SSF56801">
    <property type="entry name" value="Acetyl-CoA synthetase-like"/>
    <property type="match status" value="1"/>
</dbReference>
<gene>
    <name evidence="5" type="ORF">VCS650_LOCUS13069</name>
</gene>
<dbReference type="Gene3D" id="3.30.559.10">
    <property type="entry name" value="Chloramphenicol acetyltransferase-like domain"/>
    <property type="match status" value="1"/>
</dbReference>
<keyword evidence="1" id="KW-0596">Phosphopantetheine</keyword>
<dbReference type="GO" id="GO:0003824">
    <property type="term" value="F:catalytic activity"/>
    <property type="evidence" value="ECO:0007669"/>
    <property type="project" value="InterPro"/>
</dbReference>
<dbReference type="GO" id="GO:0005737">
    <property type="term" value="C:cytoplasm"/>
    <property type="evidence" value="ECO:0007669"/>
    <property type="project" value="TreeGrafter"/>
</dbReference>
<organism evidence="5 6">
    <name type="scientific">Adineta steineri</name>
    <dbReference type="NCBI Taxonomy" id="433720"/>
    <lineage>
        <taxon>Eukaryota</taxon>
        <taxon>Metazoa</taxon>
        <taxon>Spiralia</taxon>
        <taxon>Gnathifera</taxon>
        <taxon>Rotifera</taxon>
        <taxon>Eurotatoria</taxon>
        <taxon>Bdelloidea</taxon>
        <taxon>Adinetida</taxon>
        <taxon>Adinetidae</taxon>
        <taxon>Adineta</taxon>
    </lineage>
</organism>
<evidence type="ECO:0000259" key="3">
    <source>
        <dbReference type="Pfam" id="PF00501"/>
    </source>
</evidence>
<dbReference type="InterPro" id="IPR001242">
    <property type="entry name" value="Condensation_dom"/>
</dbReference>
<dbReference type="InterPro" id="IPR042099">
    <property type="entry name" value="ANL_N_sf"/>
</dbReference>
<feature type="domain" description="AMP-dependent synthetase/ligase" evidence="3">
    <location>
        <begin position="686"/>
        <end position="958"/>
    </location>
</feature>
<dbReference type="Gene3D" id="3.40.50.12780">
    <property type="entry name" value="N-terminal domain of ligase-like"/>
    <property type="match status" value="2"/>
</dbReference>
<dbReference type="GO" id="GO:0031177">
    <property type="term" value="F:phosphopantetheine binding"/>
    <property type="evidence" value="ECO:0007669"/>
    <property type="project" value="TreeGrafter"/>
</dbReference>
<feature type="domain" description="Condensation" evidence="4">
    <location>
        <begin position="185"/>
        <end position="634"/>
    </location>
</feature>
<comment type="caution">
    <text evidence="5">The sequence shown here is derived from an EMBL/GenBank/DDBJ whole genome shotgun (WGS) entry which is preliminary data.</text>
</comment>
<dbReference type="Proteomes" id="UP000663891">
    <property type="component" value="Unassembled WGS sequence"/>
</dbReference>
<dbReference type="GO" id="GO:0043041">
    <property type="term" value="P:amino acid activation for nonribosomal peptide biosynthetic process"/>
    <property type="evidence" value="ECO:0007669"/>
    <property type="project" value="TreeGrafter"/>
</dbReference>
<proteinExistence type="predicted"/>
<feature type="domain" description="Condensation" evidence="4">
    <location>
        <begin position="1"/>
        <end position="144"/>
    </location>
</feature>
<evidence type="ECO:0000256" key="2">
    <source>
        <dbReference type="ARBA" id="ARBA00022553"/>
    </source>
</evidence>
<evidence type="ECO:0000313" key="6">
    <source>
        <dbReference type="Proteomes" id="UP000663891"/>
    </source>
</evidence>
<dbReference type="PANTHER" id="PTHR45527">
    <property type="entry name" value="NONRIBOSOMAL PEPTIDE SYNTHETASE"/>
    <property type="match status" value="1"/>
</dbReference>
<keyword evidence="2" id="KW-0597">Phosphoprotein</keyword>
<dbReference type="Pfam" id="PF00501">
    <property type="entry name" value="AMP-binding"/>
    <property type="match status" value="1"/>
</dbReference>
<dbReference type="OrthoDB" id="10253869at2759"/>
<dbReference type="InterPro" id="IPR000873">
    <property type="entry name" value="AMP-dep_synth/lig_dom"/>
</dbReference>
<evidence type="ECO:0000259" key="4">
    <source>
        <dbReference type="Pfam" id="PF00668"/>
    </source>
</evidence>
<dbReference type="InterPro" id="IPR023213">
    <property type="entry name" value="CAT-like_dom_sf"/>
</dbReference>
<sequence length="1220" mass="140203">MFVSTLPYRIQLDSYCSFDELVKYVRAKCLSILEHSHYPLQHILADLHINQASISFLETMYDFITISSQTSELSFDGTSLKQVSFKQSSEVAKFDFMLTFIYNPLLENNRLSFHLTCSRDLLDEITVRNIGRRLEYCVQQLFSSNETSNRIDTCFTAVSKIGLIILEETREMEDTAFCRQPHIINEAPASFAQARIWLDERIRFDPDKPQVAIYNMPFVYRLQPGHTLSIKQLHQALHLTVNNNSSLHTSLHFDTEMNLLMQRVITDEDKNNKNNMFLIIETTYETDEQLNEILHDQKRNPQLFNLAQGLVFRCHVIYYKQISSNHLLSHKDLLIFNFHHALFDFPSMNIFLHDLNQAYTTGQLLYDDNTNLRYLDYAVIEQKMSMTGASMFWLDALHNCKLDQRLSLPFDRYRLSNEHRSGRGTSVSFDFGQDLSHHFLLHTSSDNISLEYLALATYYVFLFKLTNGEKDLCIGINTHGRYRDEFESIIGMFVNAIPLRCQLDPHLSFHKIAKHVQDNIVNCMKYSYFPLQRILNQHPNISNPVFLDTSFEFLSSMTKENKNEIMIGDSRLSLIPDSIKISENEIMSKFDFILRFQHDLNLNEVSCTINASLDLFSFETVSTIAQRLQTLLHQQFISFDCATNKPIYELSLILSNEQYLLQSLNNTQISFSSSPFTCIHHEFVYQVMKHPQKLAVELDEQSLTYCELLYYVQVLSLTLINEYDVFPGEVVCQCVERSLSMVIGIVGIEMAGGVYCPLSPRDPQHRLHALTQQIQSRLVLVHDLTKTKFNHNIVSPNIDSILTFYNMQGNINIDRISKIRVKLDDLVYIIFTSGSTGIPKAVQVRHKNFTEFLCSLIYGGVVNEKDIMLQIARCSFDVHVQDILGTFMIGSSLIMLHPRGIMDFDYLSSVLKEKNITCITTVPTIINNFFTYMQQTNHQNVAQYLRSVCSGDQFSQSVFINQEGELLVGGLGVFAGYLRRDDLTAKALLEIDGQLFYRTGDLVRMDNNGLLHYQGRKDHQIKLHGQRIELGQETGIFIPLVDLLQGFSIETIATVIHKKLNERHETVSSTTKEQDLNIDAVNENEIIPSDVSVYTGTENIICLQRIHSCGGPIRFCIAEKSTNNNDDSSFALFINNIHGQQTQKAPVATYVIQISSMIPSTTISTYAQDMITQMRRIQPRGPYQLVAIRNKQEEVIAREMIRQLKDHLVINDVQLLLLDG</sequence>
<dbReference type="EMBL" id="CAJNON010000103">
    <property type="protein sequence ID" value="CAF0969780.1"/>
    <property type="molecule type" value="Genomic_DNA"/>
</dbReference>
<dbReference type="PANTHER" id="PTHR45527:SF1">
    <property type="entry name" value="FATTY ACID SYNTHASE"/>
    <property type="match status" value="1"/>
</dbReference>
<dbReference type="SUPFAM" id="SSF52777">
    <property type="entry name" value="CoA-dependent acyltransferases"/>
    <property type="match status" value="3"/>
</dbReference>
<dbReference type="InterPro" id="IPR020845">
    <property type="entry name" value="AMP-binding_CS"/>
</dbReference>
<dbReference type="GO" id="GO:0044550">
    <property type="term" value="P:secondary metabolite biosynthetic process"/>
    <property type="evidence" value="ECO:0007669"/>
    <property type="project" value="TreeGrafter"/>
</dbReference>
<protein>
    <submittedName>
        <fullName evidence="5">Uncharacterized protein</fullName>
    </submittedName>
</protein>
<dbReference type="Pfam" id="PF00668">
    <property type="entry name" value="Condensation"/>
    <property type="match status" value="2"/>
</dbReference>
<evidence type="ECO:0000313" key="5">
    <source>
        <dbReference type="EMBL" id="CAF0969780.1"/>
    </source>
</evidence>
<evidence type="ECO:0000256" key="1">
    <source>
        <dbReference type="ARBA" id="ARBA00022450"/>
    </source>
</evidence>
<reference evidence="5" key="1">
    <citation type="submission" date="2021-02" db="EMBL/GenBank/DDBJ databases">
        <authorList>
            <person name="Nowell W R."/>
        </authorList>
    </citation>
    <scope>NUCLEOTIDE SEQUENCE</scope>
</reference>
<dbReference type="Gene3D" id="3.30.559.30">
    <property type="entry name" value="Nonribosomal peptide synthetase, condensation domain"/>
    <property type="match status" value="2"/>
</dbReference>
<dbReference type="PROSITE" id="PS00455">
    <property type="entry name" value="AMP_BINDING"/>
    <property type="match status" value="1"/>
</dbReference>
<name>A0A814EN00_9BILA</name>
<accession>A0A814EN00</accession>